<protein>
    <submittedName>
        <fullName evidence="2">Uncharacterized protein</fullName>
    </submittedName>
</protein>
<name>A0A7I8JJM6_SPIIN</name>
<sequence length="28" mass="3286">MSMSKHSRPNSCNELEEDIRNKQSHTIL</sequence>
<feature type="region of interest" description="Disordered" evidence="1">
    <location>
        <begin position="1"/>
        <end position="28"/>
    </location>
</feature>
<evidence type="ECO:0000313" key="2">
    <source>
        <dbReference type="EMBL" id="CAA2630540.1"/>
    </source>
</evidence>
<accession>A0A7I8JJM6</accession>
<keyword evidence="4" id="KW-1185">Reference proteome</keyword>
<gene>
    <name evidence="2" type="ORF">SI7747_13016186</name>
    <name evidence="3" type="ORF">SI8410_13017432</name>
</gene>
<dbReference type="Proteomes" id="UP000663760">
    <property type="component" value="Chromosome 13"/>
</dbReference>
<evidence type="ECO:0000313" key="4">
    <source>
        <dbReference type="Proteomes" id="UP000663760"/>
    </source>
</evidence>
<organism evidence="2">
    <name type="scientific">Spirodela intermedia</name>
    <name type="common">Intermediate duckweed</name>
    <dbReference type="NCBI Taxonomy" id="51605"/>
    <lineage>
        <taxon>Eukaryota</taxon>
        <taxon>Viridiplantae</taxon>
        <taxon>Streptophyta</taxon>
        <taxon>Embryophyta</taxon>
        <taxon>Tracheophyta</taxon>
        <taxon>Spermatophyta</taxon>
        <taxon>Magnoliopsida</taxon>
        <taxon>Liliopsida</taxon>
        <taxon>Araceae</taxon>
        <taxon>Lemnoideae</taxon>
        <taxon>Spirodela</taxon>
    </lineage>
</organism>
<proteinExistence type="predicted"/>
<evidence type="ECO:0000313" key="3">
    <source>
        <dbReference type="EMBL" id="CAA7406754.1"/>
    </source>
</evidence>
<evidence type="ECO:0000256" key="1">
    <source>
        <dbReference type="SAM" id="MobiDB-lite"/>
    </source>
</evidence>
<dbReference type="EMBL" id="LR743600">
    <property type="protein sequence ID" value="CAA2630540.1"/>
    <property type="molecule type" value="Genomic_DNA"/>
</dbReference>
<dbReference type="AlphaFoldDB" id="A0A7I8JJM6"/>
<dbReference type="EMBL" id="LR746276">
    <property type="protein sequence ID" value="CAA7406754.1"/>
    <property type="molecule type" value="Genomic_DNA"/>
</dbReference>
<reference evidence="2" key="1">
    <citation type="submission" date="2019-12" db="EMBL/GenBank/DDBJ databases">
        <authorList>
            <person name="Scholz U."/>
            <person name="Mascher M."/>
            <person name="Fiebig A."/>
        </authorList>
    </citation>
    <scope>NUCLEOTIDE SEQUENCE</scope>
</reference>